<keyword evidence="1" id="KW-0175">Coiled coil</keyword>
<accession>A0A9P6KLS6</accession>
<gene>
    <name evidence="3" type="ORF">PMIN01_11114</name>
</gene>
<feature type="compositionally biased region" description="Polar residues" evidence="2">
    <location>
        <begin position="1411"/>
        <end position="1421"/>
    </location>
</feature>
<keyword evidence="4" id="KW-1185">Reference proteome</keyword>
<dbReference type="PANTHER" id="PTHR23159:SF31">
    <property type="entry name" value="CENTROSOME-ASSOCIATED PROTEIN CEP250 ISOFORM X1"/>
    <property type="match status" value="1"/>
</dbReference>
<feature type="coiled-coil region" evidence="1">
    <location>
        <begin position="280"/>
        <end position="349"/>
    </location>
</feature>
<feature type="region of interest" description="Disordered" evidence="2">
    <location>
        <begin position="1"/>
        <end position="49"/>
    </location>
</feature>
<evidence type="ECO:0000313" key="4">
    <source>
        <dbReference type="Proteomes" id="UP000756921"/>
    </source>
</evidence>
<evidence type="ECO:0000256" key="2">
    <source>
        <dbReference type="SAM" id="MobiDB-lite"/>
    </source>
</evidence>
<feature type="coiled-coil region" evidence="1">
    <location>
        <begin position="707"/>
        <end position="741"/>
    </location>
</feature>
<feature type="compositionally biased region" description="Basic and acidic residues" evidence="2">
    <location>
        <begin position="1501"/>
        <end position="1518"/>
    </location>
</feature>
<proteinExistence type="predicted"/>
<feature type="compositionally biased region" description="Polar residues" evidence="2">
    <location>
        <begin position="233"/>
        <end position="247"/>
    </location>
</feature>
<protein>
    <submittedName>
        <fullName evidence="3">Uncharacterized protein</fullName>
    </submittedName>
</protein>
<feature type="compositionally biased region" description="Polar residues" evidence="2">
    <location>
        <begin position="1450"/>
        <end position="1464"/>
    </location>
</feature>
<feature type="coiled-coil region" evidence="1">
    <location>
        <begin position="1113"/>
        <end position="1210"/>
    </location>
</feature>
<feature type="coiled-coil region" evidence="1">
    <location>
        <begin position="924"/>
        <end position="1070"/>
    </location>
</feature>
<dbReference type="SUPFAM" id="SSF57997">
    <property type="entry name" value="Tropomyosin"/>
    <property type="match status" value="1"/>
</dbReference>
<feature type="coiled-coil region" evidence="1">
    <location>
        <begin position="385"/>
        <end position="447"/>
    </location>
</feature>
<feature type="compositionally biased region" description="Basic residues" evidence="2">
    <location>
        <begin position="1656"/>
        <end position="1666"/>
    </location>
</feature>
<feature type="compositionally biased region" description="Low complexity" evidence="2">
    <location>
        <begin position="1593"/>
        <end position="1607"/>
    </location>
</feature>
<organism evidence="3 4">
    <name type="scientific">Paraphaeosphaeria minitans</name>
    <dbReference type="NCBI Taxonomy" id="565426"/>
    <lineage>
        <taxon>Eukaryota</taxon>
        <taxon>Fungi</taxon>
        <taxon>Dikarya</taxon>
        <taxon>Ascomycota</taxon>
        <taxon>Pezizomycotina</taxon>
        <taxon>Dothideomycetes</taxon>
        <taxon>Pleosporomycetidae</taxon>
        <taxon>Pleosporales</taxon>
        <taxon>Massarineae</taxon>
        <taxon>Didymosphaeriaceae</taxon>
        <taxon>Paraphaeosphaeria</taxon>
    </lineage>
</organism>
<dbReference type="Proteomes" id="UP000756921">
    <property type="component" value="Unassembled WGS sequence"/>
</dbReference>
<name>A0A9P6KLS6_9PLEO</name>
<feature type="compositionally biased region" description="Basic and acidic residues" evidence="2">
    <location>
        <begin position="1617"/>
        <end position="1637"/>
    </location>
</feature>
<sequence>MSVILDASQIDTDMPTERASASRSRTSRENTIPSTFLGRDRSASAMPKAERTISMTDSFILEHLRQAGPQPHPSQLDDESPGPPRKDKETFAPISNWAHLSYLKNQRNQLRTQLKVHQTAGAEAKHSISSLRRLAFRMAVNISVKEKQIANTARNLASSRKKNYLSSQDTEKRIAGLIKSLQEEEFRNKDILECLEKASMLTLQYCDPDPQVSNRMQPGLASPPSTPPPRFLNGTQNSTGTPRTPSRFLNSLWDSHGWDLTPEPSIADVRTQDGHLIQAKRESDRALAVCRNRIAELQAKCTKSSDAAILISATQTELEVEIQNHQTRIANLERSRAAVEETLRQTKLQLKESAKIQGELRARVQDKGEEIQKLESVTNDRQESIRSMETEKGLLEEKVQDYNDRLQKLETYTTGLEEELDVLHRKLREAEKREVDLRDRLSENDDDRNTMAQQLKYGRENMAALEKSISFFQSQITAETKKSKVSAGVISSLRNDLNESEDLKRHAEAALGIARGSLIELGARFRSAQEANHDLRAEMSSAILAQRELSEELYSTKARLADEIDQKEKLQSDADALRRSRDALEHDLEAAVARIQLLEEADAATKQDLQSITESKAVLEHDLETARGRSGKLQRELNESNEKLVSLQMLTTELTTQLQEADQARTALTAQLNDSEQMKSILESQLEDSHKARSETVTRLNTIFGLKADVEKERDAHQSRLAHMEAEATSMQSQLSLLSEELYQSQRSQAYCEERLGKTQSEAQSISAEKSALHEQLSVNLNSHIETQEHLETLQGEAATLNSRIAELQAKTDASHASKAEVERNLHKAVQSLDKLKSELINTQNRLSLADGEGETLRSKLSSLEKNWALIQASKKDVDLQLKEVTQARSKREDEAKSLASRLGEVTSERDELLANFSASVQDLRKLQETRADLEVLLAKETESNMKFKSELQSAQSGLHYSQNENATLQTRLASNSTELRELQTKHTELNDRLTSVSKDKASLENDLSSVRDLREESETHTATLHGRIAEMTQEVHGLRSAKAEVEHRLEELTKSNNDVEKELQGTRSRLSVFEADTSALHAQLSHAHSELEITRTDKIKLEKRYETATDSRGQTEQELEAIRLQLQERESEGATMISKISEADKELENLKQTNEKLNASEKELMHRLEVAEEELQSVKAANARLEMFLEKMEQDMLKAEAAFADSEQRLDEFVAESEATIDTATTAKLKYKRRLIARNKEIEIFIEENSGLHHHVSDQSRELETLVHSKNKLLAEVQSKKKTIQELELAHEERLRNERKSKDDQLEELRRIQVRSESNYERQLKQRDSAMSDLRQEQENMLRTKLEAKNNRIDRLQKDKDVFAASLTAVEAEICELHKNKDEFEALVEKLNQKLQHSEAVDRSDRPQASAGNSTPAFSDTKSHQEDAEAGPLTPSTPKRIITLECDHSGSSVQRDVPVNSTEPPEGRVSWLNEVDRVRLLRDEAANQLKGMKKVKSELRKSLRDSEAQLHDLERSGKTRRTPTVLRKRSHYTPNRDAETPSPSRPSTAGLIPKLHSSHQHNSLYQDRDHVSGSERPETASPVRPKTAGHASSPRRWSSLPRPKSSYRPATSKSHGKLDTGLHDVNEHGMMVERPKTSLGGSVSRSPDGGEKKKFGSIRKLFHKD</sequence>
<dbReference type="SUPFAM" id="SSF90257">
    <property type="entry name" value="Myosin rod fragments"/>
    <property type="match status" value="1"/>
</dbReference>
<feature type="region of interest" description="Disordered" evidence="2">
    <location>
        <begin position="67"/>
        <end position="90"/>
    </location>
</feature>
<feature type="region of interest" description="Disordered" evidence="2">
    <location>
        <begin position="1398"/>
        <end position="1471"/>
    </location>
</feature>
<dbReference type="OrthoDB" id="10255522at2759"/>
<feature type="coiled-coil region" evidence="1">
    <location>
        <begin position="791"/>
        <end position="853"/>
    </location>
</feature>
<feature type="coiled-coil region" evidence="1">
    <location>
        <begin position="560"/>
        <end position="678"/>
    </location>
</feature>
<dbReference type="PANTHER" id="PTHR23159">
    <property type="entry name" value="CENTROSOMAL PROTEIN 2"/>
    <property type="match status" value="1"/>
</dbReference>
<feature type="compositionally biased region" description="Basic and acidic residues" evidence="2">
    <location>
        <begin position="1567"/>
        <end position="1579"/>
    </location>
</feature>
<feature type="region of interest" description="Disordered" evidence="2">
    <location>
        <begin position="211"/>
        <end position="247"/>
    </location>
</feature>
<feature type="compositionally biased region" description="Basic and acidic residues" evidence="2">
    <location>
        <begin position="1398"/>
        <end position="1407"/>
    </location>
</feature>
<evidence type="ECO:0000313" key="3">
    <source>
        <dbReference type="EMBL" id="KAF9731155.1"/>
    </source>
</evidence>
<reference evidence="3" key="1">
    <citation type="journal article" date="2020" name="Mol. Plant Microbe Interact.">
        <title>Genome Sequence of the Biocontrol Agent Coniothyrium minitans strain Conio (IMI 134523).</title>
        <authorList>
            <person name="Patel D."/>
            <person name="Shittu T.A."/>
            <person name="Baroncelli R."/>
            <person name="Muthumeenakshi S."/>
            <person name="Osborne T.H."/>
            <person name="Janganan T.K."/>
            <person name="Sreenivasaprasad S."/>
        </authorList>
    </citation>
    <scope>NUCLEOTIDE SEQUENCE</scope>
    <source>
        <strain evidence="3">Conio</strain>
    </source>
</reference>
<dbReference type="Gene3D" id="1.10.287.1490">
    <property type="match status" value="1"/>
</dbReference>
<evidence type="ECO:0000256" key="1">
    <source>
        <dbReference type="SAM" id="Coils"/>
    </source>
</evidence>
<feature type="region of interest" description="Disordered" evidence="2">
    <location>
        <begin position="1501"/>
        <end position="1666"/>
    </location>
</feature>
<dbReference type="EMBL" id="WJXW01000013">
    <property type="protein sequence ID" value="KAF9731155.1"/>
    <property type="molecule type" value="Genomic_DNA"/>
</dbReference>
<feature type="compositionally biased region" description="Basic residues" evidence="2">
    <location>
        <begin position="1519"/>
        <end position="1532"/>
    </location>
</feature>
<comment type="caution">
    <text evidence="3">The sequence shown here is derived from an EMBL/GenBank/DDBJ whole genome shotgun (WGS) entry which is preliminary data.</text>
</comment>